<sequence>MPDATSSADFEDETDIDVPPELAGNNHEHVCVGPYNKGHSLHISAAQHDSLEGAPSYAIATESTETCGSLGANHDSDIVYQRHWARADSRPDLLELPEALYSNTVDLHARRWLKDFCA</sequence>
<evidence type="ECO:0000313" key="2">
    <source>
        <dbReference type="EMBL" id="OCT53147.1"/>
    </source>
</evidence>
<dbReference type="STRING" id="86049.A0A1C1CX53"/>
<accession>A0A1C1CX53</accession>
<comment type="caution">
    <text evidence="2">The sequence shown here is derived from an EMBL/GenBank/DDBJ whole genome shotgun (WGS) entry which is preliminary data.</text>
</comment>
<proteinExistence type="predicted"/>
<evidence type="ECO:0000256" key="1">
    <source>
        <dbReference type="SAM" id="MobiDB-lite"/>
    </source>
</evidence>
<dbReference type="Proteomes" id="UP000094526">
    <property type="component" value="Unassembled WGS sequence"/>
</dbReference>
<dbReference type="AlphaFoldDB" id="A0A1C1CX53"/>
<feature type="region of interest" description="Disordered" evidence="1">
    <location>
        <begin position="1"/>
        <end position="27"/>
    </location>
</feature>
<keyword evidence="3" id="KW-1185">Reference proteome</keyword>
<organism evidence="2 3">
    <name type="scientific">Cladophialophora carrionii</name>
    <dbReference type="NCBI Taxonomy" id="86049"/>
    <lineage>
        <taxon>Eukaryota</taxon>
        <taxon>Fungi</taxon>
        <taxon>Dikarya</taxon>
        <taxon>Ascomycota</taxon>
        <taxon>Pezizomycotina</taxon>
        <taxon>Eurotiomycetes</taxon>
        <taxon>Chaetothyriomycetidae</taxon>
        <taxon>Chaetothyriales</taxon>
        <taxon>Herpotrichiellaceae</taxon>
        <taxon>Cladophialophora</taxon>
    </lineage>
</organism>
<reference evidence="3" key="1">
    <citation type="submission" date="2015-07" db="EMBL/GenBank/DDBJ databases">
        <authorList>
            <person name="Teixeira M.M."/>
            <person name="Souza R.C."/>
            <person name="Almeida L.G."/>
            <person name="Vicente V.A."/>
            <person name="de Hoog S."/>
            <person name="Bocca A.L."/>
            <person name="de Almeida S.R."/>
            <person name="Vasconcelos A.T."/>
            <person name="Felipe M.S."/>
        </authorList>
    </citation>
    <scope>NUCLEOTIDE SEQUENCE [LARGE SCALE GENOMIC DNA]</scope>
    <source>
        <strain evidence="3">KSF</strain>
    </source>
</reference>
<dbReference type="EMBL" id="LGRB01000008">
    <property type="protein sequence ID" value="OCT53147.1"/>
    <property type="molecule type" value="Genomic_DNA"/>
</dbReference>
<gene>
    <name evidence="2" type="ORF">CLCR_11027</name>
</gene>
<dbReference type="OrthoDB" id="4136092at2759"/>
<protein>
    <submittedName>
        <fullName evidence="2">Uncharacterized protein</fullName>
    </submittedName>
</protein>
<feature type="compositionally biased region" description="Acidic residues" evidence="1">
    <location>
        <begin position="9"/>
        <end position="18"/>
    </location>
</feature>
<dbReference type="VEuPathDB" id="FungiDB:CLCR_11027"/>
<name>A0A1C1CX53_9EURO</name>
<evidence type="ECO:0000313" key="3">
    <source>
        <dbReference type="Proteomes" id="UP000094526"/>
    </source>
</evidence>